<dbReference type="InterPro" id="IPR000477">
    <property type="entry name" value="RT_dom"/>
</dbReference>
<organism evidence="2 3">
    <name type="scientific">Streblomastix strix</name>
    <dbReference type="NCBI Taxonomy" id="222440"/>
    <lineage>
        <taxon>Eukaryota</taxon>
        <taxon>Metamonada</taxon>
        <taxon>Preaxostyla</taxon>
        <taxon>Oxymonadida</taxon>
        <taxon>Streblomastigidae</taxon>
        <taxon>Streblomastix</taxon>
    </lineage>
</organism>
<dbReference type="InterPro" id="IPR043502">
    <property type="entry name" value="DNA/RNA_pol_sf"/>
</dbReference>
<reference evidence="2 3" key="1">
    <citation type="submission" date="2019-03" db="EMBL/GenBank/DDBJ databases">
        <title>Single cell metagenomics reveals metabolic interactions within the superorganism composed of flagellate Streblomastix strix and complex community of Bacteroidetes bacteria on its surface.</title>
        <authorList>
            <person name="Treitli S.C."/>
            <person name="Kolisko M."/>
            <person name="Husnik F."/>
            <person name="Keeling P."/>
            <person name="Hampl V."/>
        </authorList>
    </citation>
    <scope>NUCLEOTIDE SEQUENCE [LARGE SCALE GENOMIC DNA]</scope>
    <source>
        <strain evidence="2">ST1C</strain>
    </source>
</reference>
<dbReference type="Gene3D" id="3.30.70.270">
    <property type="match status" value="1"/>
</dbReference>
<dbReference type="Gene3D" id="3.10.10.10">
    <property type="entry name" value="HIV Type 1 Reverse Transcriptase, subunit A, domain 1"/>
    <property type="match status" value="1"/>
</dbReference>
<proteinExistence type="predicted"/>
<dbReference type="PROSITE" id="PS50878">
    <property type="entry name" value="RT_POL"/>
    <property type="match status" value="1"/>
</dbReference>
<accession>A0A5J4TXA1</accession>
<dbReference type="AlphaFoldDB" id="A0A5J4TXA1"/>
<feature type="domain" description="Reverse transcriptase" evidence="1">
    <location>
        <begin position="48"/>
        <end position="231"/>
    </location>
</feature>
<evidence type="ECO:0000259" key="1">
    <source>
        <dbReference type="PROSITE" id="PS50878"/>
    </source>
</evidence>
<dbReference type="Pfam" id="PF00078">
    <property type="entry name" value="RVT_1"/>
    <property type="match status" value="1"/>
</dbReference>
<evidence type="ECO:0000313" key="2">
    <source>
        <dbReference type="EMBL" id="KAA6362690.1"/>
    </source>
</evidence>
<dbReference type="EMBL" id="SNRW01023851">
    <property type="protein sequence ID" value="KAA6362690.1"/>
    <property type="molecule type" value="Genomic_DNA"/>
</dbReference>
<dbReference type="PANTHER" id="PTHR33050:SF7">
    <property type="entry name" value="RIBONUCLEASE H"/>
    <property type="match status" value="1"/>
</dbReference>
<evidence type="ECO:0000313" key="3">
    <source>
        <dbReference type="Proteomes" id="UP000324800"/>
    </source>
</evidence>
<dbReference type="OrthoDB" id="6771932at2759"/>
<dbReference type="Proteomes" id="UP000324800">
    <property type="component" value="Unassembled WGS sequence"/>
</dbReference>
<gene>
    <name evidence="2" type="ORF">EZS28_041784</name>
</gene>
<protein>
    <recommendedName>
        <fullName evidence="1">Reverse transcriptase domain-containing protein</fullName>
    </recommendedName>
</protein>
<dbReference type="SUPFAM" id="SSF56672">
    <property type="entry name" value="DNA/RNA polymerases"/>
    <property type="match status" value="1"/>
</dbReference>
<comment type="caution">
    <text evidence="2">The sequence shown here is derived from an EMBL/GenBank/DDBJ whole genome shotgun (WGS) entry which is preliminary data.</text>
</comment>
<name>A0A5J4TXA1_9EUKA</name>
<sequence>ILTGFFLIFRDNLSETRLATAARPCPFKGTPNTNKAHKEILQTVLKEGIKEITSRELVKCWNPIFIKLKPDVGWRMILDATQLNNEILPLYSQKQGVDNVKMIISSMDWMNKLDLKPVSHHLTIQEPHKSYLAFEVESECNRYQGMLFRTQHSPKFFTEAMNRILAEVRKTWDLRIINYSDDILLLYQDQMILKQQTIRLTEIFEQFCLTLSLKKCELELKQEIVFLGWTWNSATMELFKPNDRRSTNLDLLKSFLRTQFSEVSLYLMLLYSAQTQAAKERG</sequence>
<feature type="non-terminal residue" evidence="2">
    <location>
        <position position="1"/>
    </location>
</feature>
<dbReference type="InterPro" id="IPR052055">
    <property type="entry name" value="Hepadnavirus_pol/RT"/>
</dbReference>
<dbReference type="PANTHER" id="PTHR33050">
    <property type="entry name" value="REVERSE TRANSCRIPTASE DOMAIN-CONTAINING PROTEIN"/>
    <property type="match status" value="1"/>
</dbReference>
<dbReference type="InterPro" id="IPR043128">
    <property type="entry name" value="Rev_trsase/Diguanyl_cyclase"/>
</dbReference>